<evidence type="ECO:0000256" key="1">
    <source>
        <dbReference type="SAM" id="Phobius"/>
    </source>
</evidence>
<name>A0AAW9Q4L5_9CYAN</name>
<keyword evidence="1" id="KW-1133">Transmembrane helix</keyword>
<comment type="caution">
    <text evidence="2">The sequence shown here is derived from an EMBL/GenBank/DDBJ whole genome shotgun (WGS) entry which is preliminary data.</text>
</comment>
<evidence type="ECO:0008006" key="4">
    <source>
        <dbReference type="Google" id="ProtNLM"/>
    </source>
</evidence>
<dbReference type="Gene3D" id="3.30.70.60">
    <property type="match status" value="1"/>
</dbReference>
<dbReference type="AlphaFoldDB" id="A0AAW9Q4L5"/>
<keyword evidence="1" id="KW-0472">Membrane</keyword>
<proteinExistence type="predicted"/>
<evidence type="ECO:0000313" key="2">
    <source>
        <dbReference type="EMBL" id="MEE3718390.1"/>
    </source>
</evidence>
<dbReference type="InterPro" id="IPR014717">
    <property type="entry name" value="Transl_elong_EF1B/ribsomal_bS6"/>
</dbReference>
<protein>
    <recommendedName>
        <fullName evidence="4">Pilus assembly protein</fullName>
    </recommendedName>
</protein>
<keyword evidence="3" id="KW-1185">Reference proteome</keyword>
<keyword evidence="1" id="KW-0812">Transmembrane</keyword>
<gene>
    <name evidence="2" type="ORF">V2H45_16740</name>
</gene>
<organism evidence="2 3">
    <name type="scientific">Tumidithrix elongata BACA0141</name>
    <dbReference type="NCBI Taxonomy" id="2716417"/>
    <lineage>
        <taxon>Bacteria</taxon>
        <taxon>Bacillati</taxon>
        <taxon>Cyanobacteriota</taxon>
        <taxon>Cyanophyceae</taxon>
        <taxon>Pseudanabaenales</taxon>
        <taxon>Pseudanabaenaceae</taxon>
        <taxon>Tumidithrix</taxon>
        <taxon>Tumidithrix elongata</taxon>
    </lineage>
</organism>
<dbReference type="Proteomes" id="UP001333818">
    <property type="component" value="Unassembled WGS sequence"/>
</dbReference>
<dbReference type="EMBL" id="JAZBJZ010000075">
    <property type="protein sequence ID" value="MEE3718390.1"/>
    <property type="molecule type" value="Genomic_DNA"/>
</dbReference>
<accession>A0AAW9Q4L5</accession>
<evidence type="ECO:0000313" key="3">
    <source>
        <dbReference type="Proteomes" id="UP001333818"/>
    </source>
</evidence>
<feature type="transmembrane region" description="Helical" evidence="1">
    <location>
        <begin position="27"/>
        <end position="49"/>
    </location>
</feature>
<reference evidence="2" key="1">
    <citation type="submission" date="2024-01" db="EMBL/GenBank/DDBJ databases">
        <title>Bank of Algae and Cyanobacteria of the Azores (BACA) strain genomes.</title>
        <authorList>
            <person name="Luz R."/>
            <person name="Cordeiro R."/>
            <person name="Fonseca A."/>
            <person name="Goncalves V."/>
        </authorList>
    </citation>
    <scope>NUCLEOTIDE SEQUENCE</scope>
    <source>
        <strain evidence="2">BACA0141</strain>
    </source>
</reference>
<sequence length="245" mass="26447">MSAAQQGDDGSAGGGISLFGMTLTSKVLGIAIAIAGVGLAGYGVTSFVLPKNDDIQNNTKSIETKTALVADLKKKISSKGDVTQRVEAANKNNKFVLTLLPTVDNIDTLVRDINAQIPKTIVVSLPPFSFNLEGTLQEYTPKEIVVSPQYRTYTFNITFDSTFPEMLKTIQNIERLKPLLIVKDLTLAKKAIAPDAFKLPGNVPEDKKKAILDNFPPVLTTKFTLVAYVPLTEAERQAAAAPPKK</sequence>